<dbReference type="Pfam" id="PF00999">
    <property type="entry name" value="Na_H_Exchanger"/>
    <property type="match status" value="1"/>
</dbReference>
<feature type="transmembrane region" description="Helical" evidence="10">
    <location>
        <begin position="33"/>
        <end position="51"/>
    </location>
</feature>
<evidence type="ECO:0000256" key="10">
    <source>
        <dbReference type="SAM" id="Phobius"/>
    </source>
</evidence>
<evidence type="ECO:0000256" key="5">
    <source>
        <dbReference type="ARBA" id="ARBA00022989"/>
    </source>
</evidence>
<dbReference type="Gene3D" id="1.20.1530.20">
    <property type="match status" value="1"/>
</dbReference>
<evidence type="ECO:0000256" key="1">
    <source>
        <dbReference type="ARBA" id="ARBA00004141"/>
    </source>
</evidence>
<dbReference type="RefSeq" id="WP_084121044.1">
    <property type="nucleotide sequence ID" value="NZ_LT838813.1"/>
</dbReference>
<dbReference type="OrthoDB" id="9781411at2"/>
<evidence type="ECO:0000313" key="14">
    <source>
        <dbReference type="Proteomes" id="UP000192333"/>
    </source>
</evidence>
<name>A0A1W2H6W6_9BACT</name>
<proteinExistence type="predicted"/>
<gene>
    <name evidence="13" type="ORF">SAMN00777080_2866</name>
</gene>
<feature type="transmembrane region" description="Helical" evidence="10">
    <location>
        <begin position="181"/>
        <end position="204"/>
    </location>
</feature>
<reference evidence="14" key="1">
    <citation type="submission" date="2017-04" db="EMBL/GenBank/DDBJ databases">
        <authorList>
            <person name="Varghese N."/>
            <person name="Submissions S."/>
        </authorList>
    </citation>
    <scope>NUCLEOTIDE SEQUENCE [LARGE SCALE GENOMIC DNA]</scope>
    <source>
        <strain evidence="14">DSM 16537</strain>
    </source>
</reference>
<keyword evidence="14" id="KW-1185">Reference proteome</keyword>
<keyword evidence="3" id="KW-0050">Antiport</keyword>
<evidence type="ECO:0000313" key="13">
    <source>
        <dbReference type="EMBL" id="SMD44246.1"/>
    </source>
</evidence>
<feature type="transmembrane region" description="Helical" evidence="10">
    <location>
        <begin position="6"/>
        <end position="24"/>
    </location>
</feature>
<evidence type="ECO:0000256" key="7">
    <source>
        <dbReference type="ARBA" id="ARBA00023065"/>
    </source>
</evidence>
<dbReference type="GO" id="GO:0015297">
    <property type="term" value="F:antiporter activity"/>
    <property type="evidence" value="ECO:0007669"/>
    <property type="project" value="UniProtKB-KW"/>
</dbReference>
<dbReference type="EMBL" id="LT838813">
    <property type="protein sequence ID" value="SMD44246.1"/>
    <property type="molecule type" value="Genomic_DNA"/>
</dbReference>
<dbReference type="GO" id="GO:0006813">
    <property type="term" value="P:potassium ion transport"/>
    <property type="evidence" value="ECO:0007669"/>
    <property type="project" value="InterPro"/>
</dbReference>
<dbReference type="Gene3D" id="3.40.50.720">
    <property type="entry name" value="NAD(P)-binding Rossmann-like Domain"/>
    <property type="match status" value="1"/>
</dbReference>
<dbReference type="PANTHER" id="PTHR43562:SF3">
    <property type="entry name" value="SODIUM ION_PROTON EXCHANGER (EUROFUNG)"/>
    <property type="match status" value="1"/>
</dbReference>
<keyword evidence="9" id="KW-0739">Sodium transport</keyword>
<evidence type="ECO:0000256" key="2">
    <source>
        <dbReference type="ARBA" id="ARBA00022448"/>
    </source>
</evidence>
<comment type="subcellular location">
    <subcellularLocation>
        <location evidence="1">Membrane</location>
        <topology evidence="1">Multi-pass membrane protein</topology>
    </subcellularLocation>
</comment>
<feature type="transmembrane region" description="Helical" evidence="10">
    <location>
        <begin position="86"/>
        <end position="109"/>
    </location>
</feature>
<dbReference type="GO" id="GO:0016020">
    <property type="term" value="C:membrane"/>
    <property type="evidence" value="ECO:0007669"/>
    <property type="project" value="UniProtKB-SubCell"/>
</dbReference>
<keyword evidence="4 10" id="KW-0812">Transmembrane</keyword>
<evidence type="ECO:0000256" key="3">
    <source>
        <dbReference type="ARBA" id="ARBA00022449"/>
    </source>
</evidence>
<dbReference type="Proteomes" id="UP000192333">
    <property type="component" value="Chromosome I"/>
</dbReference>
<evidence type="ECO:0000256" key="8">
    <source>
        <dbReference type="ARBA" id="ARBA00023136"/>
    </source>
</evidence>
<evidence type="ECO:0000256" key="6">
    <source>
        <dbReference type="ARBA" id="ARBA00023053"/>
    </source>
</evidence>
<feature type="transmembrane region" description="Helical" evidence="10">
    <location>
        <begin position="147"/>
        <end position="169"/>
    </location>
</feature>
<dbReference type="InterPro" id="IPR038770">
    <property type="entry name" value="Na+/solute_symporter_sf"/>
</dbReference>
<feature type="domain" description="RCK N-terminal" evidence="12">
    <location>
        <begin position="405"/>
        <end position="520"/>
    </location>
</feature>
<dbReference type="InterPro" id="IPR036291">
    <property type="entry name" value="NAD(P)-bd_dom_sf"/>
</dbReference>
<keyword evidence="2" id="KW-0813">Transport</keyword>
<dbReference type="PANTHER" id="PTHR43562">
    <property type="entry name" value="NAPA-TYPE SODIUM/HYDROGEN ANTIPORTER"/>
    <property type="match status" value="1"/>
</dbReference>
<evidence type="ECO:0000256" key="4">
    <source>
        <dbReference type="ARBA" id="ARBA00022692"/>
    </source>
</evidence>
<dbReference type="InterPro" id="IPR003148">
    <property type="entry name" value="RCK_N"/>
</dbReference>
<dbReference type="Pfam" id="PF02254">
    <property type="entry name" value="TrkA_N"/>
    <property type="match status" value="1"/>
</dbReference>
<organism evidence="13 14">
    <name type="scientific">Aquiflexum balticum DSM 16537</name>
    <dbReference type="NCBI Taxonomy" id="758820"/>
    <lineage>
        <taxon>Bacteria</taxon>
        <taxon>Pseudomonadati</taxon>
        <taxon>Bacteroidota</taxon>
        <taxon>Cytophagia</taxon>
        <taxon>Cytophagales</taxon>
        <taxon>Cyclobacteriaceae</taxon>
        <taxon>Aquiflexum</taxon>
    </lineage>
</organism>
<keyword evidence="5 10" id="KW-1133">Transmembrane helix</keyword>
<dbReference type="STRING" id="758820.SAMN00777080_2866"/>
<dbReference type="InterPro" id="IPR006153">
    <property type="entry name" value="Cation/H_exchanger_TM"/>
</dbReference>
<accession>A0A1W2H6W6</accession>
<feature type="transmembrane region" description="Helical" evidence="10">
    <location>
        <begin position="364"/>
        <end position="383"/>
    </location>
</feature>
<keyword evidence="7" id="KW-0406">Ion transport</keyword>
<dbReference type="SUPFAM" id="SSF51735">
    <property type="entry name" value="NAD(P)-binding Rossmann-fold domains"/>
    <property type="match status" value="1"/>
</dbReference>
<feature type="transmembrane region" description="Helical" evidence="10">
    <location>
        <begin position="301"/>
        <end position="324"/>
    </location>
</feature>
<keyword evidence="6" id="KW-0915">Sodium</keyword>
<protein>
    <submittedName>
        <fullName evidence="13">Kef-type K+ transport system, membrane component KefB</fullName>
    </submittedName>
</protein>
<dbReference type="GO" id="GO:1902600">
    <property type="term" value="P:proton transmembrane transport"/>
    <property type="evidence" value="ECO:0007669"/>
    <property type="project" value="InterPro"/>
</dbReference>
<dbReference type="AlphaFoldDB" id="A0A1W2H6W6"/>
<sequence length="595" mass="65344">MEDFTLNILNLFLVLVAAWLGGIASKRMGYPPILGELIIGIILGPTLLGWIKETETIKVLAEIGITLLMVYIGIEIDFADLKKASWAGLLAAIGGFLVPFALGYYTIIYFGGTPISGLFVAIAVGVTSLATKSRILVDLKLLNTRIAYVLMAGALISDTLALVIFAGIVSFADAGSLDLSGLLLVIGKAVLFFVGTILIGNYLLPKLGRRISKFKNQSSTMYFTLILIISFGYAELAELAGMHSILGAFMAGLFIKDNLFPKNIAREVQKSFYDVSIGFMAPIFFVSAGFSVSLNVFQTDLVMLITIVFMAIFGKIFGTMLFYLPSGHGWREGITVGAGMNGRGAVEIIIAGIGLQMGIINQNIFSILVFMAIFTTFTVPFMLKWTTVWLRQRGELVQVDGRKGILILGVNPLSLLMAKYLNKKEPIVHMIDANLEMVELAREKGFDCTHGNALKDVVMEQAKANESTVFLGMTGNPEVNLLAAQVARENFYIYNNHILLTQDEEGAGKSILEAIKASTVFAMKVHPEPWIQKIIKGEYSEKKNTVSKDIKTREWVLKHGKSKVLPFVIREKEGNVRVFHYDDIVRSGETVIFIS</sequence>
<feature type="transmembrane region" description="Helical" evidence="10">
    <location>
        <begin position="272"/>
        <end position="295"/>
    </location>
</feature>
<feature type="transmembrane region" description="Helical" evidence="10">
    <location>
        <begin position="115"/>
        <end position="135"/>
    </location>
</feature>
<evidence type="ECO:0000259" key="11">
    <source>
        <dbReference type="Pfam" id="PF00999"/>
    </source>
</evidence>
<evidence type="ECO:0000259" key="12">
    <source>
        <dbReference type="Pfam" id="PF02254"/>
    </source>
</evidence>
<evidence type="ECO:0000256" key="9">
    <source>
        <dbReference type="ARBA" id="ARBA00023201"/>
    </source>
</evidence>
<dbReference type="GO" id="GO:0006814">
    <property type="term" value="P:sodium ion transport"/>
    <property type="evidence" value="ECO:0007669"/>
    <property type="project" value="UniProtKB-KW"/>
</dbReference>
<keyword evidence="8 10" id="KW-0472">Membrane</keyword>
<feature type="domain" description="Cation/H+ exchanger transmembrane" evidence="11">
    <location>
        <begin position="17"/>
        <end position="387"/>
    </location>
</feature>